<reference evidence="2 3" key="1">
    <citation type="submission" date="2006-10" db="EMBL/GenBank/DDBJ databases">
        <title>Complete sequence of chromosome of Pelobacter propionicus DSM 2379.</title>
        <authorList>
            <consortium name="US DOE Joint Genome Institute"/>
            <person name="Copeland A."/>
            <person name="Lucas S."/>
            <person name="Lapidus A."/>
            <person name="Barry K."/>
            <person name="Detter J.C."/>
            <person name="Glavina del Rio T."/>
            <person name="Hammon N."/>
            <person name="Israni S."/>
            <person name="Dalin E."/>
            <person name="Tice H."/>
            <person name="Pitluck S."/>
            <person name="Saunders E."/>
            <person name="Brettin T."/>
            <person name="Bruce D."/>
            <person name="Han C."/>
            <person name="Tapia R."/>
            <person name="Schmutz J."/>
            <person name="Larimer F."/>
            <person name="Land M."/>
            <person name="Hauser L."/>
            <person name="Kyrpides N."/>
            <person name="Kim E."/>
            <person name="Lovley D."/>
            <person name="Richardson P."/>
        </authorList>
    </citation>
    <scope>NUCLEOTIDE SEQUENCE [LARGE SCALE GENOMIC DNA]</scope>
    <source>
        <strain evidence="3">DSM 2379 / NBRC 103807 / OttBd1</strain>
    </source>
</reference>
<dbReference type="eggNOG" id="COG1728">
    <property type="taxonomic scope" value="Bacteria"/>
</dbReference>
<proteinExistence type="predicted"/>
<dbReference type="InterPro" id="IPR024042">
    <property type="entry name" value="TM1646-like_dom_sf"/>
</dbReference>
<feature type="coiled-coil region" evidence="1">
    <location>
        <begin position="27"/>
        <end position="65"/>
    </location>
</feature>
<dbReference type="AlphaFoldDB" id="A1ALW9"/>
<dbReference type="Gene3D" id="1.20.120.490">
    <property type="entry name" value="Hypothetical protein TM1646-like domain"/>
    <property type="match status" value="1"/>
</dbReference>
<dbReference type="Pfam" id="PF03885">
    <property type="entry name" value="DUF327"/>
    <property type="match status" value="1"/>
</dbReference>
<gene>
    <name evidence="2" type="ordered locus">Ppro_0708</name>
</gene>
<dbReference type="HOGENOM" id="CLU_147211_0_0_7"/>
<keyword evidence="3" id="KW-1185">Reference proteome</keyword>
<dbReference type="KEGG" id="ppd:Ppro_0708"/>
<accession>A1ALW9</accession>
<organism evidence="2 3">
    <name type="scientific">Pelobacter propionicus (strain DSM 2379 / NBRC 103807 / OttBd1)</name>
    <dbReference type="NCBI Taxonomy" id="338966"/>
    <lineage>
        <taxon>Bacteria</taxon>
        <taxon>Pseudomonadati</taxon>
        <taxon>Thermodesulfobacteriota</taxon>
        <taxon>Desulfuromonadia</taxon>
        <taxon>Desulfuromonadales</taxon>
        <taxon>Desulfuromonadaceae</taxon>
        <taxon>Pelobacter</taxon>
    </lineage>
</organism>
<dbReference type="InterPro" id="IPR005585">
    <property type="entry name" value="DUF327"/>
</dbReference>
<sequence>MKIIQTSGLKDLEHKTTKTGNLKRSSTRTFTTELAQKENEYNDYKREVDELKQEIDEAGDRLEREPNLDNLHRFRNLLGQIAKRISAEAYRLNKINGTPQNPRYYEIITVINVEADQLYKLLLDEQRNHMAITEKIIGIKGLVVDLTT</sequence>
<keyword evidence="1" id="KW-0175">Coiled coil</keyword>
<evidence type="ECO:0000313" key="2">
    <source>
        <dbReference type="EMBL" id="ABK98339.1"/>
    </source>
</evidence>
<dbReference type="OrthoDB" id="5396434at2"/>
<evidence type="ECO:0000256" key="1">
    <source>
        <dbReference type="SAM" id="Coils"/>
    </source>
</evidence>
<dbReference type="Proteomes" id="UP000006732">
    <property type="component" value="Chromosome"/>
</dbReference>
<dbReference type="EMBL" id="CP000482">
    <property type="protein sequence ID" value="ABK98339.1"/>
    <property type="molecule type" value="Genomic_DNA"/>
</dbReference>
<evidence type="ECO:0000313" key="3">
    <source>
        <dbReference type="Proteomes" id="UP000006732"/>
    </source>
</evidence>
<dbReference type="RefSeq" id="WP_011734651.1">
    <property type="nucleotide sequence ID" value="NC_008609.1"/>
</dbReference>
<name>A1ALW9_PELPD</name>
<protein>
    <recommendedName>
        <fullName evidence="4">DUF327 domain-containing protein</fullName>
    </recommendedName>
</protein>
<dbReference type="SUPFAM" id="SSF158397">
    <property type="entry name" value="TM1646-like"/>
    <property type="match status" value="1"/>
</dbReference>
<evidence type="ECO:0008006" key="4">
    <source>
        <dbReference type="Google" id="ProtNLM"/>
    </source>
</evidence>